<keyword evidence="1" id="KW-0812">Transmembrane</keyword>
<organism evidence="2 3">
    <name type="scientific">Candidatus Syntropharchaeum caldarium</name>
    <dbReference type="NCBI Taxonomy" id="1838285"/>
    <lineage>
        <taxon>Archaea</taxon>
        <taxon>Methanobacteriati</taxon>
        <taxon>Methanobacteriota</taxon>
        <taxon>Stenosarchaea group</taxon>
        <taxon>Methanomicrobia</taxon>
        <taxon>Methanosarcinales</taxon>
        <taxon>ANME-2 cluster</taxon>
        <taxon>Candidatus Syntropharchaeum</taxon>
    </lineage>
</organism>
<protein>
    <recommendedName>
        <fullName evidence="4">NADH-quinone oxidoreductase subunit J</fullName>
    </recommendedName>
</protein>
<evidence type="ECO:0000313" key="3">
    <source>
        <dbReference type="Proteomes" id="UP000186940"/>
    </source>
</evidence>
<name>A0A1F2PC68_9EURY</name>
<dbReference type="AlphaFoldDB" id="A0A1F2PC68"/>
<feature type="transmembrane region" description="Helical" evidence="1">
    <location>
        <begin position="57"/>
        <end position="78"/>
    </location>
</feature>
<evidence type="ECO:0008006" key="4">
    <source>
        <dbReference type="Google" id="ProtNLM"/>
    </source>
</evidence>
<dbReference type="STRING" id="1838285.SCAL_000514"/>
<feature type="transmembrane region" description="Helical" evidence="1">
    <location>
        <begin position="12"/>
        <end position="29"/>
    </location>
</feature>
<proteinExistence type="predicted"/>
<accession>A0A1F2PC68</accession>
<comment type="caution">
    <text evidence="2">The sequence shown here is derived from an EMBL/GenBank/DDBJ whole genome shotgun (WGS) entry which is preliminary data.</text>
</comment>
<dbReference type="InterPro" id="IPR001457">
    <property type="entry name" value="NADH_UbQ/plastoQ_OxRdtase_su6"/>
</dbReference>
<keyword evidence="1" id="KW-0472">Membrane</keyword>
<keyword evidence="1" id="KW-1133">Transmembrane helix</keyword>
<dbReference type="Proteomes" id="UP000186940">
    <property type="component" value="Unassembled WGS sequence"/>
</dbReference>
<evidence type="ECO:0000256" key="1">
    <source>
        <dbReference type="SAM" id="Phobius"/>
    </source>
</evidence>
<evidence type="ECO:0000313" key="2">
    <source>
        <dbReference type="EMBL" id="OFV68838.1"/>
    </source>
</evidence>
<dbReference type="EMBL" id="LYOS01000001">
    <property type="protein sequence ID" value="OFV68838.1"/>
    <property type="molecule type" value="Genomic_DNA"/>
</dbReference>
<reference evidence="2" key="1">
    <citation type="submission" date="2016-05" db="EMBL/GenBank/DDBJ databases">
        <title>Microbial consortia oxidize butane by reversing methanogenesis.</title>
        <authorList>
            <person name="Laso-Perez R."/>
            <person name="Richter M."/>
            <person name="Wegener G."/>
            <person name="Musat F."/>
        </authorList>
    </citation>
    <scope>NUCLEOTIDE SEQUENCE [LARGE SCALE GENOMIC DNA]</scope>
    <source>
        <strain evidence="2">BOX2</strain>
    </source>
</reference>
<dbReference type="Pfam" id="PF00499">
    <property type="entry name" value="Oxidored_q3"/>
    <property type="match status" value="1"/>
</dbReference>
<dbReference type="Gene3D" id="1.20.120.1200">
    <property type="entry name" value="NADH-ubiquinone/plastoquinone oxidoreductase chain 6, subunit NuoJ"/>
    <property type="match status" value="1"/>
</dbReference>
<gene>
    <name evidence="2" type="ORF">SCAL_000514</name>
</gene>
<dbReference type="InterPro" id="IPR042106">
    <property type="entry name" value="Nuo/plastoQ_OxRdtase_6_NuoJ"/>
</dbReference>
<sequence length="87" mass="9588">MGAMTMNYSTGLIKALIVLIMLYGIVMTIQSTTWEIDEFAIDKTPENFGFALFNESLVAFEVTSAVLTAALVGALFLAMREKEVMSR</sequence>
<keyword evidence="3" id="KW-1185">Reference proteome</keyword>
<dbReference type="GO" id="GO:0008137">
    <property type="term" value="F:NADH dehydrogenase (ubiquinone) activity"/>
    <property type="evidence" value="ECO:0007669"/>
    <property type="project" value="InterPro"/>
</dbReference>